<accession>A0A843V8B4</accession>
<gene>
    <name evidence="1" type="ORF">Taro_027284</name>
</gene>
<name>A0A843V8B4_COLES</name>
<reference evidence="1" key="1">
    <citation type="submission" date="2017-07" db="EMBL/GenBank/DDBJ databases">
        <title>Taro Niue Genome Assembly and Annotation.</title>
        <authorList>
            <person name="Atibalentja N."/>
            <person name="Keating K."/>
            <person name="Fields C.J."/>
        </authorList>
    </citation>
    <scope>NUCLEOTIDE SEQUENCE</scope>
    <source>
        <strain evidence="1">Niue_2</strain>
        <tissue evidence="1">Leaf</tissue>
    </source>
</reference>
<comment type="caution">
    <text evidence="1">The sequence shown here is derived from an EMBL/GenBank/DDBJ whole genome shotgun (WGS) entry which is preliminary data.</text>
</comment>
<dbReference type="EMBL" id="NMUH01001696">
    <property type="protein sequence ID" value="MQL94622.1"/>
    <property type="molecule type" value="Genomic_DNA"/>
</dbReference>
<dbReference type="Pfam" id="PF03004">
    <property type="entry name" value="Transposase_24"/>
    <property type="match status" value="1"/>
</dbReference>
<organism evidence="1 2">
    <name type="scientific">Colocasia esculenta</name>
    <name type="common">Wild taro</name>
    <name type="synonym">Arum esculentum</name>
    <dbReference type="NCBI Taxonomy" id="4460"/>
    <lineage>
        <taxon>Eukaryota</taxon>
        <taxon>Viridiplantae</taxon>
        <taxon>Streptophyta</taxon>
        <taxon>Embryophyta</taxon>
        <taxon>Tracheophyta</taxon>
        <taxon>Spermatophyta</taxon>
        <taxon>Magnoliopsida</taxon>
        <taxon>Liliopsida</taxon>
        <taxon>Araceae</taxon>
        <taxon>Aroideae</taxon>
        <taxon>Colocasieae</taxon>
        <taxon>Colocasia</taxon>
    </lineage>
</organism>
<evidence type="ECO:0000313" key="1">
    <source>
        <dbReference type="EMBL" id="MQL94622.1"/>
    </source>
</evidence>
<dbReference type="OrthoDB" id="676843at2759"/>
<keyword evidence="2" id="KW-1185">Reference proteome</keyword>
<dbReference type="Proteomes" id="UP000652761">
    <property type="component" value="Unassembled WGS sequence"/>
</dbReference>
<dbReference type="InterPro" id="IPR004252">
    <property type="entry name" value="Probable_transposase_24"/>
</dbReference>
<sequence>MRQTPVRRRKAEPCRDLLTGRDKNVTHLVVATGMTVATGTSVATWPVIPHTNGKPKTRDVTSLSLQIKLKEWRCELKKKGYMKGEIEELSVEPLEQRITQATWDCLVQYWGTDEKVQECERNQRNHAHELATHTLGAKSIARHNQEQIEEEVVPRWKNKRNSAITKNEEVKIIA</sequence>
<proteinExistence type="predicted"/>
<evidence type="ECO:0000313" key="2">
    <source>
        <dbReference type="Proteomes" id="UP000652761"/>
    </source>
</evidence>
<dbReference type="AlphaFoldDB" id="A0A843V8B4"/>
<protein>
    <submittedName>
        <fullName evidence="1">Uncharacterized protein</fullName>
    </submittedName>
</protein>